<feature type="transmembrane region" description="Helical" evidence="11">
    <location>
        <begin position="159"/>
        <end position="179"/>
    </location>
</feature>
<keyword evidence="9 11" id="KW-0472">Membrane</keyword>
<keyword evidence="5 11" id="KW-0812">Transmembrane</keyword>
<keyword evidence="6 11" id="KW-1133">Transmembrane helix</keyword>
<dbReference type="Pfam" id="PF06965">
    <property type="entry name" value="Na_H_antiport_1"/>
    <property type="match status" value="1"/>
</dbReference>
<evidence type="ECO:0000256" key="3">
    <source>
        <dbReference type="ARBA" id="ARBA00022449"/>
    </source>
</evidence>
<evidence type="ECO:0000256" key="2">
    <source>
        <dbReference type="ARBA" id="ARBA00022448"/>
    </source>
</evidence>
<feature type="transmembrane region" description="Helical" evidence="11">
    <location>
        <begin position="185"/>
        <end position="205"/>
    </location>
</feature>
<proteinExistence type="inferred from homology"/>
<dbReference type="PANTHER" id="PTHR30341:SF0">
    <property type="entry name" value="NA(+)_H(+) ANTIPORTER NHAA"/>
    <property type="match status" value="1"/>
</dbReference>
<protein>
    <recommendedName>
        <fullName evidence="11">Na(+)/H(+) antiporter NhaA</fullName>
    </recommendedName>
    <alternativeName>
        <fullName evidence="11">Sodium/proton antiporter NhaA</fullName>
    </alternativeName>
</protein>
<dbReference type="InterPro" id="IPR023171">
    <property type="entry name" value="Na/H_antiporter_dom_sf"/>
</dbReference>
<evidence type="ECO:0000256" key="5">
    <source>
        <dbReference type="ARBA" id="ARBA00022692"/>
    </source>
</evidence>
<keyword evidence="3 11" id="KW-0050">Antiport</keyword>
<comment type="caution">
    <text evidence="13">The sequence shown here is derived from an EMBL/GenBank/DDBJ whole genome shotgun (WGS) entry which is preliminary data.</text>
</comment>
<feature type="transmembrane region" description="Helical" evidence="11">
    <location>
        <begin position="65"/>
        <end position="83"/>
    </location>
</feature>
<reference evidence="13 14" key="1">
    <citation type="submission" date="2020-02" db="EMBL/GenBank/DDBJ databases">
        <title>Sequencing the genomes of 1000 actinobacteria strains.</title>
        <authorList>
            <person name="Klenk H.-P."/>
        </authorList>
    </citation>
    <scope>NUCLEOTIDE SEQUENCE [LARGE SCALE GENOMIC DNA]</scope>
    <source>
        <strain evidence="13 14">DSM 19609</strain>
    </source>
</reference>
<gene>
    <name evidence="11" type="primary">nhaA</name>
    <name evidence="13" type="ORF">FB473_000582</name>
</gene>
<sequence length="455" mass="46934">MAATARTSPLEFLRTDRVDGALLLLATALALICANSPLSEAYLGVRGHHLGGTVAGLDLDLSIGHWAADGLLAVFFFLAGLELKQEFVAGDLRHPGRAVVPVAAAFGGVTVPAIIFALTNLADPDALRGWAIPTATDIAFALAVLAVIGSHLPGAMRTFLLTLAIVDDLIAIAIIAVFYTSDLDVGHLLATVVPVVVYGIVVTVFERFFRRHRWAPWAVLLPIGVVAWALLLNSGVHATIAGVALAFTVPVHPRGRDSREDGLAHLLEHHLRPLSSGVCVPLFAFFSAGVAIGGWSGLTSTLGSPIALGIVAGLVVGKLIGITGTTFLVTRFRGVHIDPQLAWVDIAGLGAVGGIGFTVSLLVSELSFGQGSPTDDAGKVGILTASLLAAVVSSAILVPRDRHYHQLGAQAQASGAHSGPVSPSDSSSLRNRGVGLASGVPTAIGRDSQRACSEA</sequence>
<keyword evidence="8 11" id="KW-0406">Ion transport</keyword>
<evidence type="ECO:0000256" key="11">
    <source>
        <dbReference type="HAMAP-Rule" id="MF_01844"/>
    </source>
</evidence>
<feature type="compositionally biased region" description="Low complexity" evidence="12">
    <location>
        <begin position="409"/>
        <end position="428"/>
    </location>
</feature>
<evidence type="ECO:0000313" key="14">
    <source>
        <dbReference type="Proteomes" id="UP000749311"/>
    </source>
</evidence>
<feature type="transmembrane region" description="Helical" evidence="11">
    <location>
        <begin position="341"/>
        <end position="360"/>
    </location>
</feature>
<evidence type="ECO:0000256" key="1">
    <source>
        <dbReference type="ARBA" id="ARBA00004429"/>
    </source>
</evidence>
<dbReference type="NCBIfam" id="TIGR00773">
    <property type="entry name" value="NhaA"/>
    <property type="match status" value="1"/>
</dbReference>
<dbReference type="InterPro" id="IPR004670">
    <property type="entry name" value="NhaA"/>
</dbReference>
<dbReference type="Gene3D" id="1.20.1530.10">
    <property type="entry name" value="Na+/H+ antiporter like domain"/>
    <property type="match status" value="1"/>
</dbReference>
<evidence type="ECO:0000256" key="10">
    <source>
        <dbReference type="ARBA" id="ARBA00023201"/>
    </source>
</evidence>
<dbReference type="HAMAP" id="MF_01844">
    <property type="entry name" value="NhaA"/>
    <property type="match status" value="1"/>
</dbReference>
<evidence type="ECO:0000256" key="12">
    <source>
        <dbReference type="SAM" id="MobiDB-lite"/>
    </source>
</evidence>
<keyword evidence="2 11" id="KW-0813">Transport</keyword>
<keyword evidence="4 11" id="KW-1003">Cell membrane</keyword>
<evidence type="ECO:0000256" key="9">
    <source>
        <dbReference type="ARBA" id="ARBA00023136"/>
    </source>
</evidence>
<feature type="transmembrane region" description="Helical" evidence="11">
    <location>
        <begin position="236"/>
        <end position="253"/>
    </location>
</feature>
<feature type="transmembrane region" description="Helical" evidence="11">
    <location>
        <begin position="95"/>
        <end position="118"/>
    </location>
</feature>
<accession>A0ABX0SC26</accession>
<evidence type="ECO:0000256" key="4">
    <source>
        <dbReference type="ARBA" id="ARBA00022475"/>
    </source>
</evidence>
<evidence type="ECO:0000256" key="8">
    <source>
        <dbReference type="ARBA" id="ARBA00023065"/>
    </source>
</evidence>
<evidence type="ECO:0000256" key="6">
    <source>
        <dbReference type="ARBA" id="ARBA00022989"/>
    </source>
</evidence>
<evidence type="ECO:0000256" key="7">
    <source>
        <dbReference type="ARBA" id="ARBA00023053"/>
    </source>
</evidence>
<feature type="transmembrane region" description="Helical" evidence="11">
    <location>
        <begin position="306"/>
        <end position="329"/>
    </location>
</feature>
<comment type="subcellular location">
    <subcellularLocation>
        <location evidence="1">Cell inner membrane</location>
        <topology evidence="1">Multi-pass membrane protein</topology>
    </subcellularLocation>
    <subcellularLocation>
        <location evidence="11">Cell membrane</location>
        <topology evidence="11">Multi-pass membrane protein</topology>
    </subcellularLocation>
</comment>
<comment type="catalytic activity">
    <reaction evidence="11">
        <text>Na(+)(in) + 2 H(+)(out) = Na(+)(out) + 2 H(+)(in)</text>
        <dbReference type="Rhea" id="RHEA:29251"/>
        <dbReference type="ChEBI" id="CHEBI:15378"/>
        <dbReference type="ChEBI" id="CHEBI:29101"/>
    </reaction>
</comment>
<name>A0ABX0SC26_9ACTN</name>
<dbReference type="EMBL" id="JAAMOZ010000001">
    <property type="protein sequence ID" value="NIH55937.1"/>
    <property type="molecule type" value="Genomic_DNA"/>
</dbReference>
<evidence type="ECO:0000313" key="13">
    <source>
        <dbReference type="EMBL" id="NIH55937.1"/>
    </source>
</evidence>
<dbReference type="Proteomes" id="UP000749311">
    <property type="component" value="Unassembled WGS sequence"/>
</dbReference>
<keyword evidence="7 11" id="KW-0915">Sodium</keyword>
<dbReference type="PANTHER" id="PTHR30341">
    <property type="entry name" value="SODIUM ION/PROTON ANTIPORTER NHAA-RELATED"/>
    <property type="match status" value="1"/>
</dbReference>
<feature type="transmembrane region" description="Helical" evidence="11">
    <location>
        <begin position="214"/>
        <end position="230"/>
    </location>
</feature>
<comment type="function">
    <text evidence="11">Na(+)/H(+) antiporter that extrudes sodium in exchange for external protons.</text>
</comment>
<organism evidence="13 14">
    <name type="scientific">Brooklawnia cerclae</name>
    <dbReference type="NCBI Taxonomy" id="349934"/>
    <lineage>
        <taxon>Bacteria</taxon>
        <taxon>Bacillati</taxon>
        <taxon>Actinomycetota</taxon>
        <taxon>Actinomycetes</taxon>
        <taxon>Propionibacteriales</taxon>
        <taxon>Propionibacteriaceae</taxon>
        <taxon>Brooklawnia</taxon>
    </lineage>
</organism>
<feature type="transmembrane region" description="Helical" evidence="11">
    <location>
        <begin position="130"/>
        <end position="152"/>
    </location>
</feature>
<feature type="region of interest" description="Disordered" evidence="12">
    <location>
        <begin position="409"/>
        <end position="455"/>
    </location>
</feature>
<feature type="transmembrane region" description="Helical" evidence="11">
    <location>
        <begin position="380"/>
        <end position="398"/>
    </location>
</feature>
<comment type="similarity">
    <text evidence="11">Belongs to the NhaA Na(+)/H(+) (TC 2.A.33) antiporter family.</text>
</comment>
<keyword evidence="10 11" id="KW-0739">Sodium transport</keyword>
<feature type="transmembrane region" description="Helical" evidence="11">
    <location>
        <begin position="274"/>
        <end position="294"/>
    </location>
</feature>
<keyword evidence="14" id="KW-1185">Reference proteome</keyword>